<reference evidence="2 3" key="1">
    <citation type="submission" date="2023-01" db="EMBL/GenBank/DDBJ databases">
        <title>Effects of deletion of Siderophore biosynthase gene in Pseudomonas fragi on quorum sensing and spoliage ability.</title>
        <authorList>
            <person name="Cui F."/>
            <person name="Wang D."/>
            <person name="Liu J."/>
            <person name="Wang Q."/>
            <person name="Li T."/>
            <person name="Li J."/>
        </authorList>
    </citation>
    <scope>NUCLEOTIDE SEQUENCE [LARGE SCALE GENOMIC DNA]</scope>
    <source>
        <strain evidence="2 3">MS-10</strain>
    </source>
</reference>
<feature type="chain" id="PRO_5046980269" evidence="1">
    <location>
        <begin position="20"/>
        <end position="145"/>
    </location>
</feature>
<sequence length="145" mass="15726">MKYVYLLCAMFFYSSVSLASVVESCPRAETVTLRNGIYTAPANASAAEWIAVASAPTASPLKTFEAAVFYPANNEAGSTGRIGYCEYRAADRSLLNLHYNNPDASGDAMTLVEARNWKMYTSGFGLAFYECNSSDTNGCSFSVRN</sequence>
<accession>A0ABT4WR17</accession>
<organism evidence="2 3">
    <name type="scientific">Pseudomonas fragi</name>
    <dbReference type="NCBI Taxonomy" id="296"/>
    <lineage>
        <taxon>Bacteria</taxon>
        <taxon>Pseudomonadati</taxon>
        <taxon>Pseudomonadota</taxon>
        <taxon>Gammaproteobacteria</taxon>
        <taxon>Pseudomonadales</taxon>
        <taxon>Pseudomonadaceae</taxon>
        <taxon>Pseudomonas</taxon>
    </lineage>
</organism>
<protein>
    <submittedName>
        <fullName evidence="2">DUF3757 domain-containing protein</fullName>
    </submittedName>
</protein>
<keyword evidence="1" id="KW-0732">Signal</keyword>
<evidence type="ECO:0000313" key="3">
    <source>
        <dbReference type="Proteomes" id="UP001212337"/>
    </source>
</evidence>
<keyword evidence="3" id="KW-1185">Reference proteome</keyword>
<comment type="caution">
    <text evidence="2">The sequence shown here is derived from an EMBL/GenBank/DDBJ whole genome shotgun (WGS) entry which is preliminary data.</text>
</comment>
<dbReference type="EMBL" id="JAQJVI010000012">
    <property type="protein sequence ID" value="MDA7022481.1"/>
    <property type="molecule type" value="Genomic_DNA"/>
</dbReference>
<gene>
    <name evidence="2" type="ORF">PI499_11395</name>
</gene>
<name>A0ABT4WR17_PSEFR</name>
<evidence type="ECO:0000313" key="2">
    <source>
        <dbReference type="EMBL" id="MDA7022481.1"/>
    </source>
</evidence>
<dbReference type="Pfam" id="PF12582">
    <property type="entry name" value="DUF3757"/>
    <property type="match status" value="1"/>
</dbReference>
<proteinExistence type="predicted"/>
<evidence type="ECO:0000256" key="1">
    <source>
        <dbReference type="SAM" id="SignalP"/>
    </source>
</evidence>
<dbReference type="Proteomes" id="UP001212337">
    <property type="component" value="Unassembled WGS sequence"/>
</dbReference>
<feature type="signal peptide" evidence="1">
    <location>
        <begin position="1"/>
        <end position="19"/>
    </location>
</feature>
<dbReference type="InterPro" id="IPR022231">
    <property type="entry name" value="DUF3757"/>
</dbReference>
<dbReference type="RefSeq" id="WP_095019720.1">
    <property type="nucleotide sequence ID" value="NZ_JAQJVI010000012.1"/>
</dbReference>